<dbReference type="Proteomes" id="UP000245166">
    <property type="component" value="Unassembled WGS sequence"/>
</dbReference>
<keyword evidence="9" id="KW-1185">Reference proteome</keyword>
<dbReference type="Pfam" id="PF01061">
    <property type="entry name" value="ABC2_membrane"/>
    <property type="match status" value="1"/>
</dbReference>
<feature type="transmembrane region" description="Helical" evidence="6">
    <location>
        <begin position="163"/>
        <end position="183"/>
    </location>
</feature>
<dbReference type="GO" id="GO:0140359">
    <property type="term" value="F:ABC-type transporter activity"/>
    <property type="evidence" value="ECO:0007669"/>
    <property type="project" value="InterPro"/>
</dbReference>
<feature type="transmembrane region" description="Helical" evidence="6">
    <location>
        <begin position="195"/>
        <end position="215"/>
    </location>
</feature>
<dbReference type="RefSeq" id="WP_109230240.1">
    <property type="nucleotide sequence ID" value="NZ_PYHR01000002.1"/>
</dbReference>
<dbReference type="EMBL" id="PYHR01000002">
    <property type="protein sequence ID" value="PWD51859.1"/>
    <property type="molecule type" value="Genomic_DNA"/>
</dbReference>
<comment type="subcellular location">
    <subcellularLocation>
        <location evidence="1">Membrane</location>
        <topology evidence="1">Multi-pass membrane protein</topology>
    </subcellularLocation>
</comment>
<evidence type="ECO:0000259" key="7">
    <source>
        <dbReference type="Pfam" id="PF01061"/>
    </source>
</evidence>
<dbReference type="PANTHER" id="PTHR43229:SF3">
    <property type="entry name" value="ABC-TYPE MULTIDRUG TRANSPORT SYSTEM, PERMEASE COMPONENT"/>
    <property type="match status" value="1"/>
</dbReference>
<feature type="domain" description="ABC-2 type transporter transmembrane" evidence="7">
    <location>
        <begin position="31"/>
        <end position="236"/>
    </location>
</feature>
<dbReference type="AlphaFoldDB" id="A0A2U1ZXZ9"/>
<feature type="region of interest" description="Disordered" evidence="5">
    <location>
        <begin position="1"/>
        <end position="22"/>
    </location>
</feature>
<feature type="transmembrane region" description="Helical" evidence="6">
    <location>
        <begin position="49"/>
        <end position="68"/>
    </location>
</feature>
<evidence type="ECO:0000313" key="8">
    <source>
        <dbReference type="EMBL" id="PWD51859.1"/>
    </source>
</evidence>
<feature type="transmembrane region" description="Helical" evidence="6">
    <location>
        <begin position="258"/>
        <end position="276"/>
    </location>
</feature>
<evidence type="ECO:0000313" key="9">
    <source>
        <dbReference type="Proteomes" id="UP000245166"/>
    </source>
</evidence>
<dbReference type="InterPro" id="IPR013525">
    <property type="entry name" value="ABC2_TM"/>
</dbReference>
<evidence type="ECO:0000256" key="5">
    <source>
        <dbReference type="SAM" id="MobiDB-lite"/>
    </source>
</evidence>
<comment type="caution">
    <text evidence="8">The sequence shown here is derived from an EMBL/GenBank/DDBJ whole genome shotgun (WGS) entry which is preliminary data.</text>
</comment>
<name>A0A2U1ZXZ9_9MICO</name>
<reference evidence="8 9" key="1">
    <citation type="submission" date="2018-03" db="EMBL/GenBank/DDBJ databases">
        <title>Genome assembly of novel Miniimonas species PCH200.</title>
        <authorList>
            <person name="Thakur V."/>
            <person name="Kumar V."/>
            <person name="Singh D."/>
        </authorList>
    </citation>
    <scope>NUCLEOTIDE SEQUENCE [LARGE SCALE GENOMIC DNA]</scope>
    <source>
        <strain evidence="8 9">PCH200</strain>
    </source>
</reference>
<protein>
    <submittedName>
        <fullName evidence="8">ABC transporter permease</fullName>
    </submittedName>
</protein>
<evidence type="ECO:0000256" key="2">
    <source>
        <dbReference type="ARBA" id="ARBA00022692"/>
    </source>
</evidence>
<dbReference type="OrthoDB" id="3214063at2"/>
<dbReference type="PANTHER" id="PTHR43229">
    <property type="entry name" value="NODULATION PROTEIN J"/>
    <property type="match status" value="1"/>
</dbReference>
<organism evidence="8 9">
    <name type="scientific">Serinibacter arcticus</name>
    <dbReference type="NCBI Taxonomy" id="1655435"/>
    <lineage>
        <taxon>Bacteria</taxon>
        <taxon>Bacillati</taxon>
        <taxon>Actinomycetota</taxon>
        <taxon>Actinomycetes</taxon>
        <taxon>Micrococcales</taxon>
        <taxon>Beutenbergiaceae</taxon>
        <taxon>Serinibacter</taxon>
    </lineage>
</organism>
<gene>
    <name evidence="8" type="ORF">C8046_15610</name>
</gene>
<proteinExistence type="predicted"/>
<evidence type="ECO:0000256" key="3">
    <source>
        <dbReference type="ARBA" id="ARBA00022989"/>
    </source>
</evidence>
<evidence type="ECO:0000256" key="6">
    <source>
        <dbReference type="SAM" id="Phobius"/>
    </source>
</evidence>
<keyword evidence="3 6" id="KW-1133">Transmembrane helix</keyword>
<feature type="transmembrane region" description="Helical" evidence="6">
    <location>
        <begin position="80"/>
        <end position="106"/>
    </location>
</feature>
<evidence type="ECO:0000256" key="4">
    <source>
        <dbReference type="ARBA" id="ARBA00023136"/>
    </source>
</evidence>
<keyword evidence="2 6" id="KW-0812">Transmembrane</keyword>
<sequence length="286" mass="30110">MTTTQPTPTRPTAPRASAEPSTGTRATLRRVRALARAEITLLLRNRVTLFNGVALAPLMVGLIAGVGGDRLLDLYVPGGAASAVMIMVIAFALTFVVYYNLTTVLVARREELVLKRLLVGECSRTEILVATVVPAAVVMGLQVILSVVVALVTIGTPTFANPVLIVVGVVGGLVVLAQLAVATSGITRTVESAQLTTLPGLVLLGIGAFIPVTVLPDWAVRVLELTPLNPVASLLRLGIGGVDAEGAPLDLAQTFEQGLRPLVVLVAWVLIGSLLARRSMRWEPRR</sequence>
<accession>A0A2U1ZXZ9</accession>
<dbReference type="InterPro" id="IPR051784">
    <property type="entry name" value="Nod_factor_ABC_transporter"/>
</dbReference>
<keyword evidence="4 6" id="KW-0472">Membrane</keyword>
<evidence type="ECO:0000256" key="1">
    <source>
        <dbReference type="ARBA" id="ARBA00004141"/>
    </source>
</evidence>
<feature type="transmembrane region" description="Helical" evidence="6">
    <location>
        <begin position="127"/>
        <end position="151"/>
    </location>
</feature>
<dbReference type="GO" id="GO:0016020">
    <property type="term" value="C:membrane"/>
    <property type="evidence" value="ECO:0007669"/>
    <property type="project" value="UniProtKB-SubCell"/>
</dbReference>